<accession>A0A843XXA3</accession>
<protein>
    <recommendedName>
        <fullName evidence="2">EF-hand domain-containing protein</fullName>
    </recommendedName>
</protein>
<reference evidence="3" key="1">
    <citation type="submission" date="2017-07" db="EMBL/GenBank/DDBJ databases">
        <title>Taro Niue Genome Assembly and Annotation.</title>
        <authorList>
            <person name="Atibalentja N."/>
            <person name="Keating K."/>
            <person name="Fields C.J."/>
        </authorList>
    </citation>
    <scope>NUCLEOTIDE SEQUENCE</scope>
    <source>
        <strain evidence="3">Niue_2</strain>
        <tissue evidence="3">Leaf</tissue>
    </source>
</reference>
<dbReference type="Pfam" id="PF13405">
    <property type="entry name" value="EF-hand_6"/>
    <property type="match status" value="1"/>
</dbReference>
<dbReference type="InterPro" id="IPR011992">
    <property type="entry name" value="EF-hand-dom_pair"/>
</dbReference>
<evidence type="ECO:0000313" key="4">
    <source>
        <dbReference type="Proteomes" id="UP000652761"/>
    </source>
</evidence>
<keyword evidence="4" id="KW-1185">Reference proteome</keyword>
<dbReference type="InterPro" id="IPR002048">
    <property type="entry name" value="EF_hand_dom"/>
</dbReference>
<sequence length="95" mass="10982">MGHRRRHQRRGPALPAATLEEFLDCLRRADADGDGRISRSELQHALRALGLRCPRVKARRAMANSDHNLNHTIDNDEELKELLEYARRNWGFVVN</sequence>
<dbReference type="SUPFAM" id="SSF47473">
    <property type="entry name" value="EF-hand"/>
    <property type="match status" value="1"/>
</dbReference>
<dbReference type="CDD" id="cd00051">
    <property type="entry name" value="EFh"/>
    <property type="match status" value="1"/>
</dbReference>
<dbReference type="PROSITE" id="PS00018">
    <property type="entry name" value="EF_HAND_1"/>
    <property type="match status" value="1"/>
</dbReference>
<dbReference type="Gene3D" id="1.10.238.10">
    <property type="entry name" value="EF-hand"/>
    <property type="match status" value="1"/>
</dbReference>
<evidence type="ECO:0000313" key="3">
    <source>
        <dbReference type="EMBL" id="MQM23570.1"/>
    </source>
</evidence>
<dbReference type="EMBL" id="NMUH01016916">
    <property type="protein sequence ID" value="MQM23570.1"/>
    <property type="molecule type" value="Genomic_DNA"/>
</dbReference>
<dbReference type="OrthoDB" id="1914225at2759"/>
<dbReference type="AlphaFoldDB" id="A0A843XXA3"/>
<comment type="caution">
    <text evidence="3">The sequence shown here is derived from an EMBL/GenBank/DDBJ whole genome shotgun (WGS) entry which is preliminary data.</text>
</comment>
<dbReference type="SMR" id="A0A843XXA3"/>
<evidence type="ECO:0000259" key="2">
    <source>
        <dbReference type="PROSITE" id="PS50222"/>
    </source>
</evidence>
<gene>
    <name evidence="3" type="ORF">Taro_056636</name>
</gene>
<dbReference type="InterPro" id="IPR018247">
    <property type="entry name" value="EF_Hand_1_Ca_BS"/>
</dbReference>
<evidence type="ECO:0000256" key="1">
    <source>
        <dbReference type="ARBA" id="ARBA00022837"/>
    </source>
</evidence>
<dbReference type="Proteomes" id="UP000652761">
    <property type="component" value="Unassembled WGS sequence"/>
</dbReference>
<dbReference type="GO" id="GO:0005509">
    <property type="term" value="F:calcium ion binding"/>
    <property type="evidence" value="ECO:0007669"/>
    <property type="project" value="InterPro"/>
</dbReference>
<proteinExistence type="predicted"/>
<organism evidence="3 4">
    <name type="scientific">Colocasia esculenta</name>
    <name type="common">Wild taro</name>
    <name type="synonym">Arum esculentum</name>
    <dbReference type="NCBI Taxonomy" id="4460"/>
    <lineage>
        <taxon>Eukaryota</taxon>
        <taxon>Viridiplantae</taxon>
        <taxon>Streptophyta</taxon>
        <taxon>Embryophyta</taxon>
        <taxon>Tracheophyta</taxon>
        <taxon>Spermatophyta</taxon>
        <taxon>Magnoliopsida</taxon>
        <taxon>Liliopsida</taxon>
        <taxon>Araceae</taxon>
        <taxon>Aroideae</taxon>
        <taxon>Colocasieae</taxon>
        <taxon>Colocasia</taxon>
    </lineage>
</organism>
<dbReference type="PROSITE" id="PS50222">
    <property type="entry name" value="EF_HAND_2"/>
    <property type="match status" value="1"/>
</dbReference>
<feature type="domain" description="EF-hand" evidence="2">
    <location>
        <begin position="17"/>
        <end position="52"/>
    </location>
</feature>
<dbReference type="SMART" id="SM00054">
    <property type="entry name" value="EFh"/>
    <property type="match status" value="1"/>
</dbReference>
<name>A0A843XXA3_COLES</name>
<keyword evidence="1" id="KW-0106">Calcium</keyword>